<proteinExistence type="predicted"/>
<dbReference type="EMBL" id="VXIS01000026">
    <property type="protein sequence ID" value="KAA8912226.1"/>
    <property type="molecule type" value="Genomic_DNA"/>
</dbReference>
<protein>
    <submittedName>
        <fullName evidence="1">Uncharacterized protein</fullName>
    </submittedName>
</protein>
<organism evidence="1 2">
    <name type="scientific">Sphaerosporella brunnea</name>
    <dbReference type="NCBI Taxonomy" id="1250544"/>
    <lineage>
        <taxon>Eukaryota</taxon>
        <taxon>Fungi</taxon>
        <taxon>Dikarya</taxon>
        <taxon>Ascomycota</taxon>
        <taxon>Pezizomycotina</taxon>
        <taxon>Pezizomycetes</taxon>
        <taxon>Pezizales</taxon>
        <taxon>Pyronemataceae</taxon>
        <taxon>Sphaerosporella</taxon>
    </lineage>
</organism>
<dbReference type="Proteomes" id="UP000326924">
    <property type="component" value="Unassembled WGS sequence"/>
</dbReference>
<gene>
    <name evidence="1" type="ORF">FN846DRAFT_996573</name>
</gene>
<keyword evidence="2" id="KW-1185">Reference proteome</keyword>
<name>A0A5J5F6K7_9PEZI</name>
<reference evidence="1 2" key="1">
    <citation type="submission" date="2019-09" db="EMBL/GenBank/DDBJ databases">
        <title>Draft genome of the ectomycorrhizal ascomycete Sphaerosporella brunnea.</title>
        <authorList>
            <consortium name="DOE Joint Genome Institute"/>
            <person name="Benucci G.M."/>
            <person name="Marozzi G."/>
            <person name="Antonielli L."/>
            <person name="Sanchez S."/>
            <person name="Marco P."/>
            <person name="Wang X."/>
            <person name="Falini L.B."/>
            <person name="Barry K."/>
            <person name="Haridas S."/>
            <person name="Lipzen A."/>
            <person name="Labutti K."/>
            <person name="Grigoriev I.V."/>
            <person name="Murat C."/>
            <person name="Martin F."/>
            <person name="Albertini E."/>
            <person name="Donnini D."/>
            <person name="Bonito G."/>
        </authorList>
    </citation>
    <scope>NUCLEOTIDE SEQUENCE [LARGE SCALE GENOMIC DNA]</scope>
    <source>
        <strain evidence="1 2">Sb_GMNB300</strain>
    </source>
</reference>
<evidence type="ECO:0000313" key="2">
    <source>
        <dbReference type="Proteomes" id="UP000326924"/>
    </source>
</evidence>
<comment type="caution">
    <text evidence="1">The sequence shown here is derived from an EMBL/GenBank/DDBJ whole genome shotgun (WGS) entry which is preliminary data.</text>
</comment>
<sequence length="361" mass="40196">MAFAALVHPFDCRHYAVKALVCWVAFAELESASWDAGWHSGRSRAGQLRCDTGIRHTIGFLDCESKLGSRLIATCLCIARPDCSIMGTYPIRAAQTGVFDFDIRIFNRLFIDVCKPFDADTGLKSRNVEKNINACLSRPILQHKFIGVSNDDEHHEARPEGVVKENGTDKRGHTFLKPHDRNIVVLIVRTGCRLLAVVLTKIGYASFVTELSCPLTNIPIKQLKGPRAVLKIWRPPRQSRVLVFFIGLSRLPAAVHCSPNHFHGEDWTAIICQHIQRGFNDFLPTNHTPTLIDTDGDLTCGLALEAVRFDCEFSRRASLIQWRAGLTNLELMAITQSASMFAIAVLTPTALPLVWDPKAQA</sequence>
<evidence type="ECO:0000313" key="1">
    <source>
        <dbReference type="EMBL" id="KAA8912226.1"/>
    </source>
</evidence>
<dbReference type="AlphaFoldDB" id="A0A5J5F6K7"/>
<accession>A0A5J5F6K7</accession>
<dbReference type="InParanoid" id="A0A5J5F6K7"/>